<feature type="region of interest" description="Disordered" evidence="1">
    <location>
        <begin position="26"/>
        <end position="50"/>
    </location>
</feature>
<protein>
    <submittedName>
        <fullName evidence="2">Uncharacterized protein</fullName>
    </submittedName>
</protein>
<evidence type="ECO:0000313" key="2">
    <source>
        <dbReference type="EMBL" id="RUS29591.1"/>
    </source>
</evidence>
<evidence type="ECO:0000256" key="1">
    <source>
        <dbReference type="SAM" id="MobiDB-lite"/>
    </source>
</evidence>
<evidence type="ECO:0000313" key="3">
    <source>
        <dbReference type="Proteomes" id="UP000274822"/>
    </source>
</evidence>
<proteinExistence type="predicted"/>
<name>A0A433QJ40_9FUNG</name>
<keyword evidence="3" id="KW-1185">Reference proteome</keyword>
<reference evidence="2 3" key="1">
    <citation type="journal article" date="2018" name="New Phytol.">
        <title>Phylogenomics of Endogonaceae and evolution of mycorrhizas within Mucoromycota.</title>
        <authorList>
            <person name="Chang Y."/>
            <person name="Desiro A."/>
            <person name="Na H."/>
            <person name="Sandor L."/>
            <person name="Lipzen A."/>
            <person name="Clum A."/>
            <person name="Barry K."/>
            <person name="Grigoriev I.V."/>
            <person name="Martin F.M."/>
            <person name="Stajich J.E."/>
            <person name="Smith M.E."/>
            <person name="Bonito G."/>
            <person name="Spatafora J.W."/>
        </authorList>
    </citation>
    <scope>NUCLEOTIDE SEQUENCE [LARGE SCALE GENOMIC DNA]</scope>
    <source>
        <strain evidence="2 3">AD002</strain>
    </source>
</reference>
<comment type="caution">
    <text evidence="2">The sequence shown here is derived from an EMBL/GenBank/DDBJ whole genome shotgun (WGS) entry which is preliminary data.</text>
</comment>
<sequence>MSDSFNPPHTLGPLTPDFIIPEFISSRASSSSDTSSSSEPPVDPSLPKGFKWMGGRGFKENGNPAYMLPGDEPELIRLTDQHFQIRYIFQGNFQAPIAADLERGISVLDAGTAARHPLGGARWIWGRSLCSHLPLTSNTELGLLSQRAQAPDAHRAEEEYDATVTGVLDEAHEYNAFIDIQFAYGQKPLAG</sequence>
<accession>A0A433QJ40</accession>
<organism evidence="2 3">
    <name type="scientific">Jimgerdemannia flammicorona</name>
    <dbReference type="NCBI Taxonomy" id="994334"/>
    <lineage>
        <taxon>Eukaryota</taxon>
        <taxon>Fungi</taxon>
        <taxon>Fungi incertae sedis</taxon>
        <taxon>Mucoromycota</taxon>
        <taxon>Mucoromycotina</taxon>
        <taxon>Endogonomycetes</taxon>
        <taxon>Endogonales</taxon>
        <taxon>Endogonaceae</taxon>
        <taxon>Jimgerdemannia</taxon>
    </lineage>
</organism>
<dbReference type="Proteomes" id="UP000274822">
    <property type="component" value="Unassembled WGS sequence"/>
</dbReference>
<dbReference type="AlphaFoldDB" id="A0A433QJ40"/>
<dbReference type="EMBL" id="RBNJ01004973">
    <property type="protein sequence ID" value="RUS29591.1"/>
    <property type="molecule type" value="Genomic_DNA"/>
</dbReference>
<feature type="compositionally biased region" description="Low complexity" evidence="1">
    <location>
        <begin position="26"/>
        <end position="38"/>
    </location>
</feature>
<gene>
    <name evidence="2" type="ORF">BC938DRAFT_480472</name>
</gene>